<proteinExistence type="inferred from homology"/>
<dbReference type="GO" id="GO:0016987">
    <property type="term" value="F:sigma factor activity"/>
    <property type="evidence" value="ECO:0007669"/>
    <property type="project" value="UniProtKB-KW"/>
</dbReference>
<keyword evidence="4" id="KW-0804">Transcription</keyword>
<reference evidence="7" key="1">
    <citation type="submission" date="2021-03" db="EMBL/GenBank/DDBJ databases">
        <authorList>
            <person name="Peeters C."/>
        </authorList>
    </citation>
    <scope>NUCLEOTIDE SEQUENCE</scope>
    <source>
        <strain evidence="7">LMG 31506</strain>
    </source>
</reference>
<dbReference type="InterPro" id="IPR013324">
    <property type="entry name" value="RNA_pol_sigma_r3/r4-like"/>
</dbReference>
<dbReference type="InterPro" id="IPR039425">
    <property type="entry name" value="RNA_pol_sigma-70-like"/>
</dbReference>
<keyword evidence="8" id="KW-1185">Reference proteome</keyword>
<dbReference type="SUPFAM" id="SSF88659">
    <property type="entry name" value="Sigma3 and sigma4 domains of RNA polymerase sigma factors"/>
    <property type="match status" value="1"/>
</dbReference>
<dbReference type="Proteomes" id="UP000672934">
    <property type="component" value="Unassembled WGS sequence"/>
</dbReference>
<dbReference type="Pfam" id="PF22029">
    <property type="entry name" value="PhyR_sigma2"/>
    <property type="match status" value="1"/>
</dbReference>
<feature type="domain" description="RNA polymerase sigma factor 70 region 4 type 2" evidence="5">
    <location>
        <begin position="104"/>
        <end position="156"/>
    </location>
</feature>
<keyword evidence="3" id="KW-0731">Sigma factor</keyword>
<evidence type="ECO:0000256" key="2">
    <source>
        <dbReference type="ARBA" id="ARBA00023015"/>
    </source>
</evidence>
<dbReference type="InterPro" id="IPR014284">
    <property type="entry name" value="RNA_pol_sigma-70_dom"/>
</dbReference>
<accession>A0A916J1J8</accession>
<dbReference type="RefSeq" id="WP_230427086.1">
    <property type="nucleotide sequence ID" value="NZ_CAJPUY010000034.1"/>
</dbReference>
<protein>
    <submittedName>
        <fullName evidence="7">ECF RNA polymerase sigma factor EcfG</fullName>
    </submittedName>
</protein>
<dbReference type="Pfam" id="PF08281">
    <property type="entry name" value="Sigma70_r4_2"/>
    <property type="match status" value="1"/>
</dbReference>
<dbReference type="InterPro" id="IPR013249">
    <property type="entry name" value="RNA_pol_sigma70_r4_t2"/>
</dbReference>
<dbReference type="SUPFAM" id="SSF88946">
    <property type="entry name" value="Sigma2 domain of RNA polymerase sigma factors"/>
    <property type="match status" value="1"/>
</dbReference>
<dbReference type="InterPro" id="IPR013325">
    <property type="entry name" value="RNA_pol_sigma_r2"/>
</dbReference>
<dbReference type="AlphaFoldDB" id="A0A916J1J8"/>
<dbReference type="GO" id="GO:0006352">
    <property type="term" value="P:DNA-templated transcription initiation"/>
    <property type="evidence" value="ECO:0007669"/>
    <property type="project" value="InterPro"/>
</dbReference>
<organism evidence="7 8">
    <name type="scientific">Cupriavidus yeoncheonensis</name>
    <dbReference type="NCBI Taxonomy" id="1462994"/>
    <lineage>
        <taxon>Bacteria</taxon>
        <taxon>Pseudomonadati</taxon>
        <taxon>Pseudomonadota</taxon>
        <taxon>Betaproteobacteria</taxon>
        <taxon>Burkholderiales</taxon>
        <taxon>Burkholderiaceae</taxon>
        <taxon>Cupriavidus</taxon>
    </lineage>
</organism>
<evidence type="ECO:0000256" key="3">
    <source>
        <dbReference type="ARBA" id="ARBA00023082"/>
    </source>
</evidence>
<dbReference type="EMBL" id="CAJPUY010000034">
    <property type="protein sequence ID" value="CAG2157225.1"/>
    <property type="molecule type" value="Genomic_DNA"/>
</dbReference>
<keyword evidence="2" id="KW-0805">Transcription regulation</keyword>
<dbReference type="GO" id="GO:0003677">
    <property type="term" value="F:DNA binding"/>
    <property type="evidence" value="ECO:0007669"/>
    <property type="project" value="InterPro"/>
</dbReference>
<dbReference type="Gene3D" id="1.10.1740.10">
    <property type="match status" value="1"/>
</dbReference>
<dbReference type="CDD" id="cd06171">
    <property type="entry name" value="Sigma70_r4"/>
    <property type="match status" value="1"/>
</dbReference>
<comment type="caution">
    <text evidence="7">The sequence shown here is derived from an EMBL/GenBank/DDBJ whole genome shotgun (WGS) entry which is preliminary data.</text>
</comment>
<name>A0A916J1J8_9BURK</name>
<evidence type="ECO:0000259" key="6">
    <source>
        <dbReference type="Pfam" id="PF22029"/>
    </source>
</evidence>
<dbReference type="PANTHER" id="PTHR43133:SF25">
    <property type="entry name" value="RNA POLYMERASE SIGMA FACTOR RFAY-RELATED"/>
    <property type="match status" value="1"/>
</dbReference>
<comment type="similarity">
    <text evidence="1">Belongs to the sigma-70 factor family. ECF subfamily.</text>
</comment>
<dbReference type="InterPro" id="IPR053866">
    <property type="entry name" value="PhyR_sigma2"/>
</dbReference>
<evidence type="ECO:0000313" key="8">
    <source>
        <dbReference type="Proteomes" id="UP000672934"/>
    </source>
</evidence>
<sequence length="180" mass="19924">MVVKDLLQHVEPMIPALRRYARALLREQDSADDLVQDCLEKVITYWDSRRGHGDTRSWVFAILHNLAMTALRRQAGARGLHVAIEDVAEALSARATQEDGLHYRDLMSALDTLPAEQRSVLLLVSVEDMSYADAARVLDIPIGTVMSRLSRARDRLLKIMEGGAAAAAGPAQKAALRRVK</sequence>
<dbReference type="NCBIfam" id="TIGR02937">
    <property type="entry name" value="sigma70-ECF"/>
    <property type="match status" value="1"/>
</dbReference>
<feature type="domain" description="PhyR sigma2" evidence="6">
    <location>
        <begin position="10"/>
        <end position="64"/>
    </location>
</feature>
<evidence type="ECO:0000259" key="5">
    <source>
        <dbReference type="Pfam" id="PF08281"/>
    </source>
</evidence>
<dbReference type="InterPro" id="IPR036388">
    <property type="entry name" value="WH-like_DNA-bd_sf"/>
</dbReference>
<evidence type="ECO:0000313" key="7">
    <source>
        <dbReference type="EMBL" id="CAG2157225.1"/>
    </source>
</evidence>
<evidence type="ECO:0000256" key="1">
    <source>
        <dbReference type="ARBA" id="ARBA00010641"/>
    </source>
</evidence>
<evidence type="ECO:0000256" key="4">
    <source>
        <dbReference type="ARBA" id="ARBA00023163"/>
    </source>
</evidence>
<dbReference type="PANTHER" id="PTHR43133">
    <property type="entry name" value="RNA POLYMERASE ECF-TYPE SIGMA FACTO"/>
    <property type="match status" value="1"/>
</dbReference>
<gene>
    <name evidence="7" type="primary">ecfG_3</name>
    <name evidence="7" type="ORF">LMG31506_05947</name>
</gene>
<dbReference type="Gene3D" id="1.10.10.10">
    <property type="entry name" value="Winged helix-like DNA-binding domain superfamily/Winged helix DNA-binding domain"/>
    <property type="match status" value="1"/>
</dbReference>